<feature type="compositionally biased region" description="Low complexity" evidence="1">
    <location>
        <begin position="445"/>
        <end position="458"/>
    </location>
</feature>
<feature type="compositionally biased region" description="Basic and acidic residues" evidence="1">
    <location>
        <begin position="735"/>
        <end position="756"/>
    </location>
</feature>
<organism evidence="2 3">
    <name type="scientific">Marasmius tenuissimus</name>
    <dbReference type="NCBI Taxonomy" id="585030"/>
    <lineage>
        <taxon>Eukaryota</taxon>
        <taxon>Fungi</taxon>
        <taxon>Dikarya</taxon>
        <taxon>Basidiomycota</taxon>
        <taxon>Agaricomycotina</taxon>
        <taxon>Agaricomycetes</taxon>
        <taxon>Agaricomycetidae</taxon>
        <taxon>Agaricales</taxon>
        <taxon>Marasmiineae</taxon>
        <taxon>Marasmiaceae</taxon>
        <taxon>Marasmius</taxon>
    </lineage>
</organism>
<feature type="compositionally biased region" description="Pro residues" evidence="1">
    <location>
        <begin position="9"/>
        <end position="18"/>
    </location>
</feature>
<dbReference type="Proteomes" id="UP001437256">
    <property type="component" value="Unassembled WGS sequence"/>
</dbReference>
<evidence type="ECO:0000313" key="2">
    <source>
        <dbReference type="EMBL" id="KAL0066228.1"/>
    </source>
</evidence>
<protein>
    <submittedName>
        <fullName evidence="2">Uncharacterized protein</fullName>
    </submittedName>
</protein>
<feature type="compositionally biased region" description="Acidic residues" evidence="1">
    <location>
        <begin position="697"/>
        <end position="721"/>
    </location>
</feature>
<sequence>MTLATRLFPPVPDPPSPTPSSSSTSMAVANKPLSRPRGRPKGLWKARVTFTVTHPPPSHSEPTTDDDEDDDEDEGDALGPEHSYPNKRRRLDVDDDEEDQPSASTSAIPSPPPSPASCCGNSNESEIVSRARIMDISSVAHGNITNGNGRPAAMFNYEDWEDLKDLFASAAQQYETAEPSEALPLIRGVIHECHRFQKDYQDPSTLFANPATATGNNPNNNNNNHSNHSSSSTQSSRGPSPSETRRRISTNNHRASSAHSYTYHPTSERKKCTCLELPTAFHAIFGTALFLFGNLIAQDPTLTLPGEPNSPMAYWTAAIDVFETGENLPTRTHGLNACDAPEDWRMAVVWGRTLVCLADERVTRLREDGESEESEESQPQQQQQPEHHHHHEEDTPFTIIAQRRPPLTNRTSLITASPTHLLKLAMDQFSRGIFHMPHPEHEQQPSKSSSSCPSSSKPKSSKEDLNFSRAKELYTLASEVLLVSEKLPQASERRYWANWADSIFNQMQMEKGARASERGEEGRCESQYRVDYARGRCCLIVGSAIAEGVEDALEGQGEQEEEAGNVLDGEEAEEAREYLTEAVGFFEKARARGYASGSGSGKPQEKQGRKQQSNGIGKPTKKRKREVDDVDGGDEHSPPSSKPKATEKDSGKGPAMSLPTPPTVPSTPMYTPITSPPGASPNSYFSPLHPPPSTISSDEDDEEDDAEEDESGEEKEEDELGDLLAEALLTLANLTKDEKRREELYAQSREGERREAFTWGGGGGGGDGC</sequence>
<feature type="region of interest" description="Disordered" evidence="1">
    <location>
        <begin position="365"/>
        <end position="406"/>
    </location>
</feature>
<evidence type="ECO:0000256" key="1">
    <source>
        <dbReference type="SAM" id="MobiDB-lite"/>
    </source>
</evidence>
<feature type="compositionally biased region" description="Acidic residues" evidence="1">
    <location>
        <begin position="63"/>
        <end position="76"/>
    </location>
</feature>
<name>A0ABR2ZZP6_9AGAR</name>
<comment type="caution">
    <text evidence="2">The sequence shown here is derived from an EMBL/GenBank/DDBJ whole genome shotgun (WGS) entry which is preliminary data.</text>
</comment>
<feature type="region of interest" description="Disordered" evidence="1">
    <location>
        <begin position="593"/>
        <end position="769"/>
    </location>
</feature>
<accession>A0ABR2ZZP6</accession>
<feature type="region of interest" description="Disordered" evidence="1">
    <location>
        <begin position="436"/>
        <end position="465"/>
    </location>
</feature>
<proteinExistence type="predicted"/>
<feature type="compositionally biased region" description="Gly residues" evidence="1">
    <location>
        <begin position="759"/>
        <end position="769"/>
    </location>
</feature>
<feature type="region of interest" description="Disordered" evidence="1">
    <location>
        <begin position="204"/>
        <end position="262"/>
    </location>
</feature>
<feature type="compositionally biased region" description="Low complexity" evidence="1">
    <location>
        <begin position="208"/>
        <end position="242"/>
    </location>
</feature>
<dbReference type="EMBL" id="JBBXMP010000037">
    <property type="protein sequence ID" value="KAL0066228.1"/>
    <property type="molecule type" value="Genomic_DNA"/>
</dbReference>
<feature type="compositionally biased region" description="Polar residues" evidence="1">
    <location>
        <begin position="249"/>
        <end position="262"/>
    </location>
</feature>
<dbReference type="PANTHER" id="PTHR35711">
    <property type="entry name" value="EXPRESSED PROTEIN"/>
    <property type="match status" value="1"/>
</dbReference>
<reference evidence="2 3" key="1">
    <citation type="submission" date="2024-05" db="EMBL/GenBank/DDBJ databases">
        <title>A draft genome resource for the thread blight pathogen Marasmius tenuissimus strain MS-2.</title>
        <authorList>
            <person name="Yulfo-Soto G.E."/>
            <person name="Baruah I.K."/>
            <person name="Amoako-Attah I."/>
            <person name="Bukari Y."/>
            <person name="Meinhardt L.W."/>
            <person name="Bailey B.A."/>
            <person name="Cohen S.P."/>
        </authorList>
    </citation>
    <scope>NUCLEOTIDE SEQUENCE [LARGE SCALE GENOMIC DNA]</scope>
    <source>
        <strain evidence="2 3">MS-2</strain>
    </source>
</reference>
<feature type="region of interest" description="Disordered" evidence="1">
    <location>
        <begin position="1"/>
        <end position="122"/>
    </location>
</feature>
<gene>
    <name evidence="2" type="ORF">AAF712_006658</name>
</gene>
<dbReference type="PANTHER" id="PTHR35711:SF1">
    <property type="entry name" value="ECTODERMAL, ISOFORM F"/>
    <property type="match status" value="1"/>
</dbReference>
<evidence type="ECO:0000313" key="3">
    <source>
        <dbReference type="Proteomes" id="UP001437256"/>
    </source>
</evidence>
<feature type="compositionally biased region" description="Basic residues" evidence="1">
    <location>
        <begin position="34"/>
        <end position="44"/>
    </location>
</feature>
<keyword evidence="3" id="KW-1185">Reference proteome</keyword>